<gene>
    <name evidence="8" type="ORF">J421_4525</name>
</gene>
<evidence type="ECO:0000256" key="1">
    <source>
        <dbReference type="ARBA" id="ARBA00022487"/>
    </source>
</evidence>
<feature type="region of interest" description="Disordered" evidence="4">
    <location>
        <begin position="720"/>
        <end position="742"/>
    </location>
</feature>
<protein>
    <submittedName>
        <fullName evidence="8">GDSL family lipase</fullName>
    </submittedName>
</protein>
<name>W0RNI8_9BACT</name>
<dbReference type="PANTHER" id="PTHR30383">
    <property type="entry name" value="THIOESTERASE 1/PROTEASE 1/LYSOPHOSPHOLIPASE L1"/>
    <property type="match status" value="1"/>
</dbReference>
<dbReference type="HOGENOM" id="CLU_396846_0_0_0"/>
<dbReference type="Gene3D" id="3.40.50.1820">
    <property type="entry name" value="alpha/beta hydrolase"/>
    <property type="match status" value="1"/>
</dbReference>
<dbReference type="STRING" id="861299.J421_4525"/>
<dbReference type="InterPro" id="IPR036514">
    <property type="entry name" value="SGNH_hydro_sf"/>
</dbReference>
<dbReference type="InterPro" id="IPR029058">
    <property type="entry name" value="AB_hydrolase_fold"/>
</dbReference>
<dbReference type="Gene3D" id="3.40.50.1110">
    <property type="entry name" value="SGNH hydrolase"/>
    <property type="match status" value="1"/>
</dbReference>
<evidence type="ECO:0000313" key="9">
    <source>
        <dbReference type="Proteomes" id="UP000019151"/>
    </source>
</evidence>
<dbReference type="Pfam" id="PF22244">
    <property type="entry name" value="GCE_fung"/>
    <property type="match status" value="1"/>
</dbReference>
<evidence type="ECO:0000259" key="6">
    <source>
        <dbReference type="Pfam" id="PF13472"/>
    </source>
</evidence>
<dbReference type="SUPFAM" id="SSF53474">
    <property type="entry name" value="alpha/beta-Hydrolases"/>
    <property type="match status" value="1"/>
</dbReference>
<dbReference type="OrthoDB" id="5624617at2"/>
<dbReference type="SUPFAM" id="SSF52266">
    <property type="entry name" value="SGNH hydrolase"/>
    <property type="match status" value="1"/>
</dbReference>
<evidence type="ECO:0000256" key="5">
    <source>
        <dbReference type="SAM" id="SignalP"/>
    </source>
</evidence>
<evidence type="ECO:0000256" key="2">
    <source>
        <dbReference type="ARBA" id="ARBA00022729"/>
    </source>
</evidence>
<reference evidence="8 9" key="1">
    <citation type="journal article" date="2014" name="Genome Announc.">
        <title>Genome Sequence and Methylome of Soil Bacterium Gemmatirosa kalamazoonensis KBS708T, a Member of the Rarely Cultivated Gemmatimonadetes Phylum.</title>
        <authorList>
            <person name="Debruyn J.M."/>
            <person name="Radosevich M."/>
            <person name="Wommack K.E."/>
            <person name="Polson S.W."/>
            <person name="Hauser L.J."/>
            <person name="Fawaz M.N."/>
            <person name="Korlach J."/>
            <person name="Tsai Y.C."/>
        </authorList>
    </citation>
    <scope>NUCLEOTIDE SEQUENCE [LARGE SCALE GENOMIC DNA]</scope>
    <source>
        <strain evidence="8 9">KBS708</strain>
    </source>
</reference>
<dbReference type="Pfam" id="PF13472">
    <property type="entry name" value="Lipase_GDSL_2"/>
    <property type="match status" value="1"/>
</dbReference>
<dbReference type="InterPro" id="IPR013830">
    <property type="entry name" value="SGNH_hydro"/>
</dbReference>
<dbReference type="InterPro" id="IPR051532">
    <property type="entry name" value="Ester_Hydrolysis_Enzymes"/>
</dbReference>
<evidence type="ECO:0000256" key="4">
    <source>
        <dbReference type="SAM" id="MobiDB-lite"/>
    </source>
</evidence>
<evidence type="ECO:0000256" key="3">
    <source>
        <dbReference type="ARBA" id="ARBA00022801"/>
    </source>
</evidence>
<dbReference type="Proteomes" id="UP000019151">
    <property type="component" value="Chromosome"/>
</dbReference>
<evidence type="ECO:0000313" key="8">
    <source>
        <dbReference type="EMBL" id="AHG92062.1"/>
    </source>
</evidence>
<feature type="region of interest" description="Disordered" evidence="4">
    <location>
        <begin position="478"/>
        <end position="514"/>
    </location>
</feature>
<dbReference type="GO" id="GO:0004622">
    <property type="term" value="F:phosphatidylcholine lysophospholipase activity"/>
    <property type="evidence" value="ECO:0007669"/>
    <property type="project" value="TreeGrafter"/>
</dbReference>
<sequence>MKPLLSLVLALAATTPAAQPPAIDRQALEQDHRNMMDQLGIRRLRPGPSGNEQAPNHANYDTALANPFPKLPDVLTLRNGRKVTTPALWAKRRAEIVDDFEREVYGRIPKNVPKVTWSVAETDTGTVGGRRVVGRQLLAHVDNSAYPAITVDFPVTLVLPADAKGPVPVMIMFRGGSLAQVLGTRDSGLGTRGGRVPSPESRVPSADAPPTEQLVVDGWGFAFVNPNTIQADNGAGLTRGIIGLVNKGQPRKPDDWGALRAWAWGASRTLDYLETDRAVNAKQVSVEGVSRYGKAALVTMAFDPRFAAVLIGSSGKGGATLHRRNWGEAVESLTGSGEYHWMAGNYLKYGADSAAFGHGDPSQLSVDSHELLALCAPRLTFVSYGVPEKGDAKWLDHQGSFMAAIAAQPVFRLLGAKDLGRSDDYTTERMPPVNVGLLDGQLAWRQHDGGHTDAPNVKYFLSWADRFYGRSYTPAPPVRDSGLGTRDSSAPSPQSRVPSPAIQPWPADRPRARTDSNSMIAHRQLLAKRTQGKIDVYYEGDSITRRWGATDYPQFLENWKQNFFGWNAADFGWGADRIENMLWRIDEGELDGVNPKVIVLLAGTNNLPGPGTEDEKVADITRGLRALVGRFRQKAPGATVVLTGITPRTGSPEMAHAIVRINENLARMADGRTIRYVNVNDKLGDADGKPLDGMTMDGLHPTVKGYQIWADALKPILREILGPPKATDQAPPPTGDPSAKKP</sequence>
<dbReference type="RefSeq" id="WP_025413489.1">
    <property type="nucleotide sequence ID" value="NZ_CP007128.1"/>
</dbReference>
<dbReference type="InParanoid" id="W0RNI8"/>
<dbReference type="InterPro" id="IPR054579">
    <property type="entry name" value="GCE-like_dom"/>
</dbReference>
<organism evidence="8 9">
    <name type="scientific">Gemmatirosa kalamazoonensis</name>
    <dbReference type="NCBI Taxonomy" id="861299"/>
    <lineage>
        <taxon>Bacteria</taxon>
        <taxon>Pseudomonadati</taxon>
        <taxon>Gemmatimonadota</taxon>
        <taxon>Gemmatimonadia</taxon>
        <taxon>Gemmatimonadales</taxon>
        <taxon>Gemmatimonadaceae</taxon>
        <taxon>Gemmatirosa</taxon>
    </lineage>
</organism>
<feature type="region of interest" description="Disordered" evidence="4">
    <location>
        <begin position="189"/>
        <end position="209"/>
    </location>
</feature>
<dbReference type="EMBL" id="CP007128">
    <property type="protein sequence ID" value="AHG92062.1"/>
    <property type="molecule type" value="Genomic_DNA"/>
</dbReference>
<accession>W0RNI8</accession>
<feature type="compositionally biased region" description="Polar residues" evidence="4">
    <location>
        <begin position="486"/>
        <end position="497"/>
    </location>
</feature>
<dbReference type="AlphaFoldDB" id="W0RNI8"/>
<dbReference type="eggNOG" id="COG2755">
    <property type="taxonomic scope" value="Bacteria"/>
</dbReference>
<keyword evidence="9" id="KW-1185">Reference proteome</keyword>
<keyword evidence="2 5" id="KW-0732">Signal</keyword>
<feature type="domain" description="4-O-methyl-glucuronoyl methylesterase-like" evidence="7">
    <location>
        <begin position="255"/>
        <end position="415"/>
    </location>
</feature>
<keyword evidence="1" id="KW-0719">Serine esterase</keyword>
<evidence type="ECO:0000259" key="7">
    <source>
        <dbReference type="Pfam" id="PF22244"/>
    </source>
</evidence>
<keyword evidence="3" id="KW-0378">Hydrolase</keyword>
<dbReference type="PATRIC" id="fig|861299.3.peg.4581"/>
<feature type="region of interest" description="Disordered" evidence="4">
    <location>
        <begin position="42"/>
        <end position="62"/>
    </location>
</feature>
<proteinExistence type="predicted"/>
<dbReference type="PANTHER" id="PTHR30383:SF5">
    <property type="entry name" value="SGNH HYDROLASE-TYPE ESTERASE DOMAIN-CONTAINING PROTEIN"/>
    <property type="match status" value="1"/>
</dbReference>
<dbReference type="KEGG" id="gba:J421_4525"/>
<feature type="signal peptide" evidence="5">
    <location>
        <begin position="1"/>
        <end position="18"/>
    </location>
</feature>
<feature type="chain" id="PRO_5004794650" evidence="5">
    <location>
        <begin position="19"/>
        <end position="742"/>
    </location>
</feature>
<feature type="domain" description="SGNH hydrolase-type esterase" evidence="6">
    <location>
        <begin position="540"/>
        <end position="708"/>
    </location>
</feature>